<organism evidence="6 7">
    <name type="scientific">Chryseobacterium gilvum</name>
    <dbReference type="NCBI Taxonomy" id="2976534"/>
    <lineage>
        <taxon>Bacteria</taxon>
        <taxon>Pseudomonadati</taxon>
        <taxon>Bacteroidota</taxon>
        <taxon>Flavobacteriia</taxon>
        <taxon>Flavobacteriales</taxon>
        <taxon>Weeksellaceae</taxon>
        <taxon>Chryseobacterium group</taxon>
        <taxon>Chryseobacterium</taxon>
    </lineage>
</organism>
<dbReference type="NCBIfam" id="TIGR04183">
    <property type="entry name" value="Por_Secre_tail"/>
    <property type="match status" value="1"/>
</dbReference>
<dbReference type="PROSITE" id="PS51450">
    <property type="entry name" value="LRR"/>
    <property type="match status" value="1"/>
</dbReference>
<dbReference type="PANTHER" id="PTHR46652:SF8">
    <property type="entry name" value="LEUCINE RICH REPEAT CONTAINING 23"/>
    <property type="match status" value="1"/>
</dbReference>
<feature type="chain" id="PRO_5047254746" evidence="4">
    <location>
        <begin position="27"/>
        <end position="371"/>
    </location>
</feature>
<dbReference type="PANTHER" id="PTHR46652">
    <property type="entry name" value="LEUCINE-RICH REPEAT AND IQ DOMAIN-CONTAINING PROTEIN 1-RELATED"/>
    <property type="match status" value="1"/>
</dbReference>
<comment type="caution">
    <text evidence="6">The sequence shown here is derived from an EMBL/GenBank/DDBJ whole genome shotgun (WGS) entry which is preliminary data.</text>
</comment>
<reference evidence="7" key="1">
    <citation type="submission" date="2023-07" db="EMBL/GenBank/DDBJ databases">
        <title>Chryseobacterium sp. GMJ5 Genome sequencing and assembly.</title>
        <authorList>
            <person name="Jung Y."/>
        </authorList>
    </citation>
    <scope>NUCLEOTIDE SEQUENCE [LARGE SCALE GENOMIC DNA]</scope>
    <source>
        <strain evidence="7">GMJ5</strain>
    </source>
</reference>
<gene>
    <name evidence="6" type="ORF">N0B16_12750</name>
</gene>
<keyword evidence="3" id="KW-0677">Repeat</keyword>
<dbReference type="EMBL" id="JAOTEN010000004">
    <property type="protein sequence ID" value="MCU7615308.1"/>
    <property type="molecule type" value="Genomic_DNA"/>
</dbReference>
<dbReference type="InterPro" id="IPR001611">
    <property type="entry name" value="Leu-rich_rpt"/>
</dbReference>
<evidence type="ECO:0000256" key="4">
    <source>
        <dbReference type="SAM" id="SignalP"/>
    </source>
</evidence>
<dbReference type="Gene3D" id="3.80.10.10">
    <property type="entry name" value="Ribonuclease Inhibitor"/>
    <property type="match status" value="1"/>
</dbReference>
<evidence type="ECO:0000313" key="7">
    <source>
        <dbReference type="Proteomes" id="UP001208114"/>
    </source>
</evidence>
<evidence type="ECO:0000256" key="1">
    <source>
        <dbReference type="ARBA" id="ARBA00022614"/>
    </source>
</evidence>
<feature type="signal peptide" evidence="4">
    <location>
        <begin position="1"/>
        <end position="26"/>
    </location>
</feature>
<sequence>MKIFFVQKLKNLFCILPVLLCSFIQAQNVNIPDVNFKNALISVGVDTNNDGEIQVTEAQAIDNVLNLENKNISDLTGIKAFTNVKIMYGRYNNLTSIDMSGMTNLQNLGLAYNDLITANLSGMTNLKGLSLDHNNLTSFNLNGATNLRNFYCNNNQLTSFDSSNLTGAILLNYFNIGNNPLSSVHIANFPSLTYFTCANNQVPSTFTFNNLPNINRIYLDNSKVTSIQLGGPQTLKILSLQNNLLESISFQDGFLQNLQYLNLSSNPIQFICKDSYDVLPANPNIPQLTSGCILSTQEVLKKDKNLIIYPNPSKDYINFSDEVKQIKIYSSAGTLVFDKKDNKDSKINISHLPAGVYFITTEFGNSKFIKE</sequence>
<keyword evidence="7" id="KW-1185">Reference proteome</keyword>
<proteinExistence type="predicted"/>
<evidence type="ECO:0000256" key="3">
    <source>
        <dbReference type="ARBA" id="ARBA00022737"/>
    </source>
</evidence>
<protein>
    <submittedName>
        <fullName evidence="6">Leucine-rich repeat domain-containing protein</fullName>
    </submittedName>
</protein>
<keyword evidence="1" id="KW-0433">Leucine-rich repeat</keyword>
<evidence type="ECO:0000256" key="2">
    <source>
        <dbReference type="ARBA" id="ARBA00022729"/>
    </source>
</evidence>
<dbReference type="InterPro" id="IPR032675">
    <property type="entry name" value="LRR_dom_sf"/>
</dbReference>
<dbReference type="Proteomes" id="UP001208114">
    <property type="component" value="Unassembled WGS sequence"/>
</dbReference>
<dbReference type="RefSeq" id="WP_262991329.1">
    <property type="nucleotide sequence ID" value="NZ_JAOTEN010000004.1"/>
</dbReference>
<dbReference type="InterPro" id="IPR050836">
    <property type="entry name" value="SDS22/Internalin_LRR"/>
</dbReference>
<accession>A0ABT2W069</accession>
<evidence type="ECO:0000259" key="5">
    <source>
        <dbReference type="Pfam" id="PF18962"/>
    </source>
</evidence>
<keyword evidence="2 4" id="KW-0732">Signal</keyword>
<feature type="domain" description="Secretion system C-terminal sorting" evidence="5">
    <location>
        <begin position="308"/>
        <end position="369"/>
    </location>
</feature>
<dbReference type="SUPFAM" id="SSF52058">
    <property type="entry name" value="L domain-like"/>
    <property type="match status" value="1"/>
</dbReference>
<evidence type="ECO:0000313" key="6">
    <source>
        <dbReference type="EMBL" id="MCU7615308.1"/>
    </source>
</evidence>
<name>A0ABT2W069_9FLAO</name>
<dbReference type="Pfam" id="PF18962">
    <property type="entry name" value="Por_Secre_tail"/>
    <property type="match status" value="1"/>
</dbReference>
<dbReference type="InterPro" id="IPR026444">
    <property type="entry name" value="Secre_tail"/>
</dbReference>